<evidence type="ECO:0000313" key="7">
    <source>
        <dbReference type="Proteomes" id="UP000183529"/>
    </source>
</evidence>
<evidence type="ECO:0000256" key="3">
    <source>
        <dbReference type="ARBA" id="ARBA00022827"/>
    </source>
</evidence>
<keyword evidence="3" id="KW-0274">FAD</keyword>
<evidence type="ECO:0000313" key="6">
    <source>
        <dbReference type="EMBL" id="SEJ16537.1"/>
    </source>
</evidence>
<dbReference type="InterPro" id="IPR027477">
    <property type="entry name" value="Succ_DH/fumarate_Rdtase_cat_sf"/>
</dbReference>
<accession>A0AAQ1GCH0</accession>
<keyword evidence="2" id="KW-0285">Flavoprotein</keyword>
<evidence type="ECO:0000259" key="5">
    <source>
        <dbReference type="Pfam" id="PF00890"/>
    </source>
</evidence>
<dbReference type="GO" id="GO:0008202">
    <property type="term" value="P:steroid metabolic process"/>
    <property type="evidence" value="ECO:0007669"/>
    <property type="project" value="UniProtKB-ARBA"/>
</dbReference>
<comment type="cofactor">
    <cofactor evidence="1">
        <name>FAD</name>
        <dbReference type="ChEBI" id="CHEBI:57692"/>
    </cofactor>
</comment>
<evidence type="ECO:0000256" key="2">
    <source>
        <dbReference type="ARBA" id="ARBA00022630"/>
    </source>
</evidence>
<comment type="caution">
    <text evidence="6">The sequence shown here is derived from an EMBL/GenBank/DDBJ whole genome shotgun (WGS) entry which is preliminary data.</text>
</comment>
<dbReference type="PANTHER" id="PTHR43400:SF10">
    <property type="entry name" value="3-OXOSTEROID 1-DEHYDROGENASE"/>
    <property type="match status" value="1"/>
</dbReference>
<dbReference type="Gene3D" id="3.50.50.60">
    <property type="entry name" value="FAD/NAD(P)-binding domain"/>
    <property type="match status" value="2"/>
</dbReference>
<dbReference type="SUPFAM" id="SSF56425">
    <property type="entry name" value="Succinate dehydrogenase/fumarate reductase flavoprotein, catalytic domain"/>
    <property type="match status" value="1"/>
</dbReference>
<dbReference type="InterPro" id="IPR036188">
    <property type="entry name" value="FAD/NAD-bd_sf"/>
</dbReference>
<dbReference type="Pfam" id="PF00890">
    <property type="entry name" value="FAD_binding_2"/>
    <property type="match status" value="1"/>
</dbReference>
<dbReference type="SUPFAM" id="SSF51905">
    <property type="entry name" value="FAD/NAD(P)-binding domain"/>
    <property type="match status" value="1"/>
</dbReference>
<dbReference type="Proteomes" id="UP000183529">
    <property type="component" value="Unassembled WGS sequence"/>
</dbReference>
<dbReference type="PANTHER" id="PTHR43400">
    <property type="entry name" value="FUMARATE REDUCTASE"/>
    <property type="match status" value="1"/>
</dbReference>
<proteinExistence type="predicted"/>
<evidence type="ECO:0000256" key="1">
    <source>
        <dbReference type="ARBA" id="ARBA00001974"/>
    </source>
</evidence>
<dbReference type="AlphaFoldDB" id="A0AAQ1GCH0"/>
<reference evidence="6 7" key="1">
    <citation type="submission" date="2016-10" db="EMBL/GenBank/DDBJ databases">
        <authorList>
            <person name="Varghese N."/>
            <person name="Submissions S."/>
        </authorList>
    </citation>
    <scope>NUCLEOTIDE SEQUENCE [LARGE SCALE GENOMIC DNA]</scope>
    <source>
        <strain evidence="6 7">LMG 22274</strain>
    </source>
</reference>
<sequence>MKQRNSTNTPPIPATCDVLVIGAGAGGLSTAITARKAGLDVVVVEKAEVFGGTTAFSGGVLWIPGNRHGMRSDAREAPDTREAARTYLRGELGAFYDEDAIEAFLEHGPRMLEFFERETDVQFAPTLYPDYHPDAPGGVDVGRSVVAAPYDASRLGRDLARLRPPLRSITFVGMMFNSSNADLKHFFNAMRSLASAWYVAKRLGSHLRELAIHGRGVQVTSGNALAARLAKSALDLRIPILTATAARELIVEAGRVTGAVVERAGEGGQRIAARRAVVLAGGGFSHDAVRTAQTYAHLQRGGTHASPVPEDNTGDGARLAERAGVRVTPRYPQPAAWMPVSRVPRGKGRFAVFPHLLDRYKPGIIGVTRRGERFTNEANSYHDVGAAMIEACRGDAQTAMWLICDHATIRQYGLGYAKPAPVPLGPMLRNGYLAKGRTLAELAQRAGIDAHGLEATVRRYNEHAVRGEDPAFGRGTTSFNRYLADPAQRPNPCVAPIGDGPYYALKVVMGDLGTFDGLRTSVEGAVLADDGRAIAGLYAVGNDRASIMGGNYPGAGITLGPIMTFGYLTGRHLAGLDNAVDSSADAARATRVAA</sequence>
<protein>
    <submittedName>
        <fullName evidence="6">Succinate dehydrogenase/fumarate reductase, flavoprotein subunit</fullName>
    </submittedName>
</protein>
<dbReference type="InterPro" id="IPR003953">
    <property type="entry name" value="FAD-dep_OxRdtase_2_FAD-bd"/>
</dbReference>
<name>A0AAQ1GCH0_9BURK</name>
<dbReference type="EMBL" id="FNZM01000003">
    <property type="protein sequence ID" value="SEJ16537.1"/>
    <property type="molecule type" value="Genomic_DNA"/>
</dbReference>
<gene>
    <name evidence="6" type="ORF">SAMN05216550_10314</name>
</gene>
<organism evidence="6 7">
    <name type="scientific">Paraburkholderia tropica</name>
    <dbReference type="NCBI Taxonomy" id="92647"/>
    <lineage>
        <taxon>Bacteria</taxon>
        <taxon>Pseudomonadati</taxon>
        <taxon>Pseudomonadota</taxon>
        <taxon>Betaproteobacteria</taxon>
        <taxon>Burkholderiales</taxon>
        <taxon>Burkholderiaceae</taxon>
        <taxon>Paraburkholderia</taxon>
    </lineage>
</organism>
<feature type="domain" description="FAD-dependent oxidoreductase 2 FAD-binding" evidence="5">
    <location>
        <begin position="17"/>
        <end position="559"/>
    </location>
</feature>
<dbReference type="GO" id="GO:0016491">
    <property type="term" value="F:oxidoreductase activity"/>
    <property type="evidence" value="ECO:0007669"/>
    <property type="project" value="UniProtKB-KW"/>
</dbReference>
<evidence type="ECO:0000256" key="4">
    <source>
        <dbReference type="ARBA" id="ARBA00023002"/>
    </source>
</evidence>
<dbReference type="RefSeq" id="WP_074981793.1">
    <property type="nucleotide sequence ID" value="NZ_CADFGN010000001.1"/>
</dbReference>
<keyword evidence="4" id="KW-0560">Oxidoreductase</keyword>
<dbReference type="InterPro" id="IPR050315">
    <property type="entry name" value="FAD-oxidoreductase_2"/>
</dbReference>